<dbReference type="AlphaFoldDB" id="A0AAU2A159"/>
<accession>A0AAU2A159</accession>
<reference evidence="1" key="1">
    <citation type="submission" date="2022-10" db="EMBL/GenBank/DDBJ databases">
        <title>The complete genomes of actinobacterial strains from the NBC collection.</title>
        <authorList>
            <person name="Joergensen T.S."/>
            <person name="Alvarez Arevalo M."/>
            <person name="Sterndorff E.B."/>
            <person name="Faurdal D."/>
            <person name="Vuksanovic O."/>
            <person name="Mourched A.-S."/>
            <person name="Charusanti P."/>
            <person name="Shaw S."/>
            <person name="Blin K."/>
            <person name="Weber T."/>
        </authorList>
    </citation>
    <scope>NUCLEOTIDE SEQUENCE</scope>
    <source>
        <strain evidence="1">NBC_00093</strain>
    </source>
</reference>
<dbReference type="EMBL" id="CP108222">
    <property type="protein sequence ID" value="WTT17661.1"/>
    <property type="molecule type" value="Genomic_DNA"/>
</dbReference>
<gene>
    <name evidence="1" type="ORF">OHA22_20015</name>
</gene>
<proteinExistence type="predicted"/>
<sequence length="57" mass="5922">MSDAADTGWLAVLSVGKNKAHFIDTRDLTDAVAGLRPVESRFTGLHGPDGSGAADPR</sequence>
<evidence type="ECO:0000313" key="1">
    <source>
        <dbReference type="EMBL" id="WTT17661.1"/>
    </source>
</evidence>
<name>A0AAU2A159_9ACTN</name>
<organism evidence="1">
    <name type="scientific">Streptomyces sp. NBC_00093</name>
    <dbReference type="NCBI Taxonomy" id="2975649"/>
    <lineage>
        <taxon>Bacteria</taxon>
        <taxon>Bacillati</taxon>
        <taxon>Actinomycetota</taxon>
        <taxon>Actinomycetes</taxon>
        <taxon>Kitasatosporales</taxon>
        <taxon>Streptomycetaceae</taxon>
        <taxon>Streptomyces</taxon>
    </lineage>
</organism>
<protein>
    <submittedName>
        <fullName evidence="1">Uncharacterized protein</fullName>
    </submittedName>
</protein>